<dbReference type="Proteomes" id="UP000324222">
    <property type="component" value="Unassembled WGS sequence"/>
</dbReference>
<sequence>MAVIVIMPMCLRHFPLPSPRHSTHRLTLHPSAALSQDLFLLRRCCLASRCPCLPAPASLSDVKCSRGSHFPVWSSSPESTSVLGEVYEVTRPPQV</sequence>
<name>A0A5B7HHJ5_PORTR</name>
<organism evidence="1 2">
    <name type="scientific">Portunus trituberculatus</name>
    <name type="common">Swimming crab</name>
    <name type="synonym">Neptunus trituberculatus</name>
    <dbReference type="NCBI Taxonomy" id="210409"/>
    <lineage>
        <taxon>Eukaryota</taxon>
        <taxon>Metazoa</taxon>
        <taxon>Ecdysozoa</taxon>
        <taxon>Arthropoda</taxon>
        <taxon>Crustacea</taxon>
        <taxon>Multicrustacea</taxon>
        <taxon>Malacostraca</taxon>
        <taxon>Eumalacostraca</taxon>
        <taxon>Eucarida</taxon>
        <taxon>Decapoda</taxon>
        <taxon>Pleocyemata</taxon>
        <taxon>Brachyura</taxon>
        <taxon>Eubrachyura</taxon>
        <taxon>Portunoidea</taxon>
        <taxon>Portunidae</taxon>
        <taxon>Portuninae</taxon>
        <taxon>Portunus</taxon>
    </lineage>
</organism>
<keyword evidence="2" id="KW-1185">Reference proteome</keyword>
<comment type="caution">
    <text evidence="1">The sequence shown here is derived from an EMBL/GenBank/DDBJ whole genome shotgun (WGS) entry which is preliminary data.</text>
</comment>
<evidence type="ECO:0000313" key="2">
    <source>
        <dbReference type="Proteomes" id="UP000324222"/>
    </source>
</evidence>
<gene>
    <name evidence="1" type="ORF">E2C01_062266</name>
</gene>
<reference evidence="1 2" key="1">
    <citation type="submission" date="2019-05" db="EMBL/GenBank/DDBJ databases">
        <title>Another draft genome of Portunus trituberculatus and its Hox gene families provides insights of decapod evolution.</title>
        <authorList>
            <person name="Jeong J.-H."/>
            <person name="Song I."/>
            <person name="Kim S."/>
            <person name="Choi T."/>
            <person name="Kim D."/>
            <person name="Ryu S."/>
            <person name="Kim W."/>
        </authorList>
    </citation>
    <scope>NUCLEOTIDE SEQUENCE [LARGE SCALE GENOMIC DNA]</scope>
    <source>
        <tissue evidence="1">Muscle</tissue>
    </source>
</reference>
<accession>A0A5B7HHJ5</accession>
<protein>
    <submittedName>
        <fullName evidence="1">Uncharacterized protein</fullName>
    </submittedName>
</protein>
<evidence type="ECO:0000313" key="1">
    <source>
        <dbReference type="EMBL" id="MPC68074.1"/>
    </source>
</evidence>
<dbReference type="EMBL" id="VSRR010027243">
    <property type="protein sequence ID" value="MPC68074.1"/>
    <property type="molecule type" value="Genomic_DNA"/>
</dbReference>
<proteinExistence type="predicted"/>
<dbReference type="AlphaFoldDB" id="A0A5B7HHJ5"/>